<comment type="caution">
    <text evidence="1">The sequence shown here is derived from an EMBL/GenBank/DDBJ whole genome shotgun (WGS) entry which is preliminary data.</text>
</comment>
<name>A0A9Q6MUU8_9STAP</name>
<accession>A0A9Q6MUU8</accession>
<dbReference type="AlphaFoldDB" id="A0A9Q6MUU8"/>
<protein>
    <submittedName>
        <fullName evidence="1">Aminodeoxychorismate lyase</fullName>
    </submittedName>
</protein>
<dbReference type="Proteomes" id="UP000241960">
    <property type="component" value="Unassembled WGS sequence"/>
</dbReference>
<keyword evidence="1" id="KW-0456">Lyase</keyword>
<evidence type="ECO:0000313" key="2">
    <source>
        <dbReference type="Proteomes" id="UP000241960"/>
    </source>
</evidence>
<evidence type="ECO:0000313" key="1">
    <source>
        <dbReference type="EMBL" id="PTI74669.1"/>
    </source>
</evidence>
<dbReference type="Gene3D" id="3.30.470.10">
    <property type="match status" value="1"/>
</dbReference>
<dbReference type="InterPro" id="IPR036038">
    <property type="entry name" value="Aminotransferase-like"/>
</dbReference>
<dbReference type="Gene3D" id="3.20.10.10">
    <property type="entry name" value="D-amino Acid Aminotransferase, subunit A, domain 2"/>
    <property type="match status" value="1"/>
</dbReference>
<proteinExistence type="predicted"/>
<reference evidence="1 2" key="1">
    <citation type="journal article" date="2016" name="Front. Microbiol.">
        <title>Comprehensive Phylogenetic Analysis of Bovine Non-aureus Staphylococci Species Based on Whole-Genome Sequencing.</title>
        <authorList>
            <person name="Naushad S."/>
            <person name="Barkema H.W."/>
            <person name="Luby C."/>
            <person name="Condas L.A."/>
            <person name="Nobrega D.B."/>
            <person name="Carson D.A."/>
            <person name="De Buck J."/>
        </authorList>
    </citation>
    <scope>NUCLEOTIDE SEQUENCE [LARGE SCALE GENOMIC DNA]</scope>
    <source>
        <strain evidence="1 2">SNUC 1231</strain>
    </source>
</reference>
<dbReference type="Pfam" id="PF01063">
    <property type="entry name" value="Aminotran_4"/>
    <property type="match status" value="1"/>
</dbReference>
<gene>
    <name evidence="1" type="ORF">BU058_10070</name>
</gene>
<dbReference type="SUPFAM" id="SSF56752">
    <property type="entry name" value="D-aminoacid aminotransferase-like PLP-dependent enzymes"/>
    <property type="match status" value="1"/>
</dbReference>
<sequence length="202" mass="23638">MQLFETMRLEGGVFPRLSYHKNRMKTSCQQLGFDFNETSWDALVYKLVETYSVGAFRVKILVDANGTFDYVVAELTTKVNFTAKLIQTSNNISESVIVNKTTDRTHLDHNHETDIILLYDLEGKILEFDIGNIMIKEENQYYTPKYNHDFLRGCMRQSLIEKGVLQQKDYDVEEFKQKLQLEKIQVFLINSLREVADVEIYL</sequence>
<dbReference type="InterPro" id="IPR043131">
    <property type="entry name" value="BCAT-like_N"/>
</dbReference>
<dbReference type="InterPro" id="IPR001544">
    <property type="entry name" value="Aminotrans_IV"/>
</dbReference>
<dbReference type="EMBL" id="PZFQ01000035">
    <property type="protein sequence ID" value="PTI74669.1"/>
    <property type="molecule type" value="Genomic_DNA"/>
</dbReference>
<dbReference type="InterPro" id="IPR043132">
    <property type="entry name" value="BCAT-like_C"/>
</dbReference>
<organism evidence="1 2">
    <name type="scientific">Staphylococcus succinus</name>
    <dbReference type="NCBI Taxonomy" id="61015"/>
    <lineage>
        <taxon>Bacteria</taxon>
        <taxon>Bacillati</taxon>
        <taxon>Bacillota</taxon>
        <taxon>Bacilli</taxon>
        <taxon>Bacillales</taxon>
        <taxon>Staphylococcaceae</taxon>
        <taxon>Staphylococcus</taxon>
    </lineage>
</organism>
<dbReference type="GO" id="GO:0016829">
    <property type="term" value="F:lyase activity"/>
    <property type="evidence" value="ECO:0007669"/>
    <property type="project" value="UniProtKB-KW"/>
</dbReference>
<dbReference type="RefSeq" id="WP_107545253.1">
    <property type="nucleotide sequence ID" value="NZ_JAMWUX010000001.1"/>
</dbReference>